<evidence type="ECO:0000313" key="2">
    <source>
        <dbReference type="Proteomes" id="UP000005365"/>
    </source>
</evidence>
<gene>
    <name evidence="1" type="ORF">NEISICOT_02082</name>
</gene>
<dbReference type="RefSeq" id="WP_003759059.1">
    <property type="nucleotide sequence ID" value="NZ_ACKO02000012.1"/>
</dbReference>
<sequence>MGSSEKGRRVSDDVCYVAVFSTVDCVAGCTVFAADARWYGNEGQNLAAAGFQGRLKTFQTTLRGVFAGSA</sequence>
<dbReference type="AlphaFoldDB" id="C6M6D0"/>
<dbReference type="Proteomes" id="UP000005365">
    <property type="component" value="Unassembled WGS sequence"/>
</dbReference>
<name>C6M6D0_NEISI</name>
<protein>
    <submittedName>
        <fullName evidence="1">Uncharacterized protein</fullName>
    </submittedName>
</protein>
<keyword evidence="2" id="KW-1185">Reference proteome</keyword>
<proteinExistence type="predicted"/>
<dbReference type="EMBL" id="ACKO02000012">
    <property type="protein sequence ID" value="EET44129.1"/>
    <property type="molecule type" value="Genomic_DNA"/>
</dbReference>
<comment type="caution">
    <text evidence="1">The sequence shown here is derived from an EMBL/GenBank/DDBJ whole genome shotgun (WGS) entry which is preliminary data.</text>
</comment>
<evidence type="ECO:0000313" key="1">
    <source>
        <dbReference type="EMBL" id="EET44129.1"/>
    </source>
</evidence>
<reference evidence="1" key="1">
    <citation type="submission" date="2009-07" db="EMBL/GenBank/DDBJ databases">
        <authorList>
            <person name="Weinstock G."/>
            <person name="Sodergren E."/>
            <person name="Clifton S."/>
            <person name="Fulton L."/>
            <person name="Fulton B."/>
            <person name="Courtney L."/>
            <person name="Fronick C."/>
            <person name="Harrison M."/>
            <person name="Strong C."/>
            <person name="Farmer C."/>
            <person name="Delahaunty K."/>
            <person name="Markovic C."/>
            <person name="Hall O."/>
            <person name="Minx P."/>
            <person name="Tomlinson C."/>
            <person name="Mitreva M."/>
            <person name="Nelson J."/>
            <person name="Hou S."/>
            <person name="Wollam A."/>
            <person name="Pepin K.H."/>
            <person name="Johnson M."/>
            <person name="Bhonagiri V."/>
            <person name="Nash W.E."/>
            <person name="Warren W."/>
            <person name="Chinwalla A."/>
            <person name="Mardis E.R."/>
            <person name="Wilson R.K."/>
        </authorList>
    </citation>
    <scope>NUCLEOTIDE SEQUENCE [LARGE SCALE GENOMIC DNA]</scope>
    <source>
        <strain evidence="1">ATCC 29256</strain>
    </source>
</reference>
<organism evidence="1 2">
    <name type="scientific">Neisseria sicca ATCC 29256</name>
    <dbReference type="NCBI Taxonomy" id="547045"/>
    <lineage>
        <taxon>Bacteria</taxon>
        <taxon>Pseudomonadati</taxon>
        <taxon>Pseudomonadota</taxon>
        <taxon>Betaproteobacteria</taxon>
        <taxon>Neisseriales</taxon>
        <taxon>Neisseriaceae</taxon>
        <taxon>Neisseria</taxon>
    </lineage>
</organism>
<accession>C6M6D0</accession>